<feature type="transmembrane region" description="Helical" evidence="7">
    <location>
        <begin position="114"/>
        <end position="134"/>
    </location>
</feature>
<protein>
    <recommendedName>
        <fullName evidence="10">Prolipoprotein diacylglyceryl transferase</fullName>
    </recommendedName>
</protein>
<feature type="transmembrane region" description="Helical" evidence="7">
    <location>
        <begin position="187"/>
        <end position="205"/>
    </location>
</feature>
<feature type="transmembrane region" description="Helical" evidence="7">
    <location>
        <begin position="47"/>
        <end position="64"/>
    </location>
</feature>
<feature type="transmembrane region" description="Helical" evidence="7">
    <location>
        <begin position="211"/>
        <end position="229"/>
    </location>
</feature>
<evidence type="ECO:0000313" key="8">
    <source>
        <dbReference type="EMBL" id="KPL79797.1"/>
    </source>
</evidence>
<evidence type="ECO:0000313" key="9">
    <source>
        <dbReference type="Proteomes" id="UP000050417"/>
    </source>
</evidence>
<evidence type="ECO:0000256" key="5">
    <source>
        <dbReference type="ARBA" id="ARBA00022989"/>
    </source>
</evidence>
<keyword evidence="6 7" id="KW-0472">Membrane</keyword>
<keyword evidence="5 7" id="KW-1133">Transmembrane helix</keyword>
<evidence type="ECO:0000256" key="2">
    <source>
        <dbReference type="ARBA" id="ARBA00022475"/>
    </source>
</evidence>
<evidence type="ECO:0000256" key="1">
    <source>
        <dbReference type="ARBA" id="ARBA00007150"/>
    </source>
</evidence>
<dbReference type="Proteomes" id="UP000050417">
    <property type="component" value="Unassembled WGS sequence"/>
</dbReference>
<dbReference type="GO" id="GO:0005886">
    <property type="term" value="C:plasma membrane"/>
    <property type="evidence" value="ECO:0007669"/>
    <property type="project" value="InterPro"/>
</dbReference>
<dbReference type="EMBL" id="LGCL01000009">
    <property type="protein sequence ID" value="KPL79797.1"/>
    <property type="molecule type" value="Genomic_DNA"/>
</dbReference>
<comment type="similarity">
    <text evidence="1">Belongs to the Lgt family.</text>
</comment>
<evidence type="ECO:0008006" key="10">
    <source>
        <dbReference type="Google" id="ProtNLM"/>
    </source>
</evidence>
<dbReference type="Pfam" id="PF01790">
    <property type="entry name" value="LGT"/>
    <property type="match status" value="1"/>
</dbReference>
<evidence type="ECO:0000256" key="7">
    <source>
        <dbReference type="SAM" id="Phobius"/>
    </source>
</evidence>
<proteinExistence type="inferred from homology"/>
<keyword evidence="2" id="KW-1003">Cell membrane</keyword>
<feature type="transmembrane region" description="Helical" evidence="7">
    <location>
        <begin position="84"/>
        <end position="102"/>
    </location>
</feature>
<keyword evidence="4 7" id="KW-0812">Transmembrane</keyword>
<dbReference type="AlphaFoldDB" id="A0A0P6XIT8"/>
<organism evidence="8 9">
    <name type="scientific">Ornatilinea apprima</name>
    <dbReference type="NCBI Taxonomy" id="1134406"/>
    <lineage>
        <taxon>Bacteria</taxon>
        <taxon>Bacillati</taxon>
        <taxon>Chloroflexota</taxon>
        <taxon>Anaerolineae</taxon>
        <taxon>Anaerolineales</taxon>
        <taxon>Anaerolineaceae</taxon>
        <taxon>Ornatilinea</taxon>
    </lineage>
</organism>
<feature type="transmembrane region" description="Helical" evidence="7">
    <location>
        <begin position="6"/>
        <end position="26"/>
    </location>
</feature>
<reference evidence="8 9" key="1">
    <citation type="submission" date="2015-07" db="EMBL/GenBank/DDBJ databases">
        <title>Genome sequence of Ornatilinea apprima DSM 23815.</title>
        <authorList>
            <person name="Hemp J."/>
            <person name="Ward L.M."/>
            <person name="Pace L.A."/>
            <person name="Fischer W.W."/>
        </authorList>
    </citation>
    <scope>NUCLEOTIDE SEQUENCE [LARGE SCALE GENOMIC DNA]</scope>
    <source>
        <strain evidence="8 9">P3M-1</strain>
    </source>
</reference>
<gene>
    <name evidence="8" type="ORF">ADN00_02210</name>
</gene>
<feature type="transmembrane region" description="Helical" evidence="7">
    <location>
        <begin position="161"/>
        <end position="178"/>
    </location>
</feature>
<dbReference type="GO" id="GO:0008961">
    <property type="term" value="F:phosphatidylglycerol-prolipoprotein diacylglyceryl transferase activity"/>
    <property type="evidence" value="ECO:0007669"/>
    <property type="project" value="InterPro"/>
</dbReference>
<evidence type="ECO:0000256" key="3">
    <source>
        <dbReference type="ARBA" id="ARBA00022679"/>
    </source>
</evidence>
<sequence length="239" mass="25495">MLPILQIGPLSLPTVPLLWILGFWIFSEAAESGARETGLDSKQVSRVVTLAVVLGLVGARLAYVLQYPNLFAENPLSVVSPRPYLLSLEGGLLFGGFGLLVLAQRKEMPIQRLLDALSPGFAFWLALVGLAWQAEGVFPVRGALLASGGSLPGGLTHPANLYWAVGFAVVGFLGRHALRRKSPAGEAFLGTVLLGGWFAIVHAFFRADMGTGRSIEALVGCALLILAGWQINHRARKTS</sequence>
<name>A0A0P6XIT8_9CHLR</name>
<comment type="caution">
    <text evidence="8">The sequence shown here is derived from an EMBL/GenBank/DDBJ whole genome shotgun (WGS) entry which is preliminary data.</text>
</comment>
<dbReference type="RefSeq" id="WP_075061329.1">
    <property type="nucleotide sequence ID" value="NZ_LGCL01000009.1"/>
</dbReference>
<accession>A0A0P6XIT8</accession>
<dbReference type="GO" id="GO:0042158">
    <property type="term" value="P:lipoprotein biosynthetic process"/>
    <property type="evidence" value="ECO:0007669"/>
    <property type="project" value="InterPro"/>
</dbReference>
<evidence type="ECO:0000256" key="4">
    <source>
        <dbReference type="ARBA" id="ARBA00022692"/>
    </source>
</evidence>
<evidence type="ECO:0000256" key="6">
    <source>
        <dbReference type="ARBA" id="ARBA00023136"/>
    </source>
</evidence>
<keyword evidence="9" id="KW-1185">Reference proteome</keyword>
<dbReference type="InterPro" id="IPR001640">
    <property type="entry name" value="Lgt"/>
</dbReference>
<dbReference type="STRING" id="1134406.ADN00_02210"/>
<dbReference type="PANTHER" id="PTHR30589:SF0">
    <property type="entry name" value="PHOSPHATIDYLGLYCEROL--PROLIPOPROTEIN DIACYLGLYCERYL TRANSFERASE"/>
    <property type="match status" value="1"/>
</dbReference>
<keyword evidence="3" id="KW-0808">Transferase</keyword>
<dbReference type="OrthoDB" id="157061at2"/>
<dbReference type="PANTHER" id="PTHR30589">
    <property type="entry name" value="PROLIPOPROTEIN DIACYLGLYCERYL TRANSFERASE"/>
    <property type="match status" value="1"/>
</dbReference>